<evidence type="ECO:0000256" key="1">
    <source>
        <dbReference type="SAM" id="Phobius"/>
    </source>
</evidence>
<name>J9GFI2_9ZZZZ</name>
<evidence type="ECO:0000313" key="3">
    <source>
        <dbReference type="EMBL" id="EJX00538.1"/>
    </source>
</evidence>
<accession>J9GFI2</accession>
<dbReference type="AlphaFoldDB" id="J9GFI2"/>
<comment type="caution">
    <text evidence="3">The sequence shown here is derived from an EMBL/GenBank/DDBJ whole genome shotgun (WGS) entry which is preliminary data.</text>
</comment>
<proteinExistence type="predicted"/>
<feature type="transmembrane region" description="Helical" evidence="1">
    <location>
        <begin position="36"/>
        <end position="53"/>
    </location>
</feature>
<keyword evidence="1" id="KW-0472">Membrane</keyword>
<gene>
    <name evidence="3" type="ORF">EVA_11359</name>
</gene>
<feature type="transmembrane region" description="Helical" evidence="1">
    <location>
        <begin position="12"/>
        <end position="30"/>
    </location>
</feature>
<protein>
    <submittedName>
        <fullName evidence="3">Membrane protein containing DUF1200</fullName>
    </submittedName>
</protein>
<reference evidence="3" key="1">
    <citation type="journal article" date="2012" name="PLoS ONE">
        <title>Gene sets for utilization of primary and secondary nutrition supplies in the distal gut of endangered iberian lynx.</title>
        <authorList>
            <person name="Alcaide M."/>
            <person name="Messina E."/>
            <person name="Richter M."/>
            <person name="Bargiela R."/>
            <person name="Peplies J."/>
            <person name="Huws S.A."/>
            <person name="Newbold C.J."/>
            <person name="Golyshin P.N."/>
            <person name="Simon M.A."/>
            <person name="Lopez G."/>
            <person name="Yakimov M.M."/>
            <person name="Ferrer M."/>
        </authorList>
    </citation>
    <scope>NUCLEOTIDE SEQUENCE</scope>
</reference>
<dbReference type="GO" id="GO:0030153">
    <property type="term" value="P:bacteriocin immunity"/>
    <property type="evidence" value="ECO:0007669"/>
    <property type="project" value="InterPro"/>
</dbReference>
<keyword evidence="1" id="KW-0812">Transmembrane</keyword>
<dbReference type="Pfam" id="PF06713">
    <property type="entry name" value="bPH_4"/>
    <property type="match status" value="1"/>
</dbReference>
<sequence length="136" mass="16017">MMNRVFHARIVAAQYVALGLMAFIMIWGFWYKELLIAVVFMLLLVVCIERLIHTSYTLSSDGKLVLCRGRFTRIREIDLKDIVAVEQISFLKIGRWVILHYVLVKYRPDKCEVFLPVNEEEFICALKKRIQEITHV</sequence>
<dbReference type="InterPro" id="IPR009589">
    <property type="entry name" value="PH_YyaB-like"/>
</dbReference>
<evidence type="ECO:0000259" key="2">
    <source>
        <dbReference type="Pfam" id="PF06713"/>
    </source>
</evidence>
<feature type="domain" description="Uncharacterized protein YyaB-like PH" evidence="2">
    <location>
        <begin position="54"/>
        <end position="129"/>
    </location>
</feature>
<keyword evidence="1" id="KW-1133">Transmembrane helix</keyword>
<organism evidence="3">
    <name type="scientific">gut metagenome</name>
    <dbReference type="NCBI Taxonomy" id="749906"/>
    <lineage>
        <taxon>unclassified sequences</taxon>
        <taxon>metagenomes</taxon>
        <taxon>organismal metagenomes</taxon>
    </lineage>
</organism>
<dbReference type="EMBL" id="AMCI01003328">
    <property type="protein sequence ID" value="EJX00538.1"/>
    <property type="molecule type" value="Genomic_DNA"/>
</dbReference>